<dbReference type="EMBL" id="JAPFFF010000034">
    <property type="protein sequence ID" value="KAK8843857.1"/>
    <property type="molecule type" value="Genomic_DNA"/>
</dbReference>
<feature type="domain" description="EGF-like" evidence="3">
    <location>
        <begin position="700"/>
        <end position="730"/>
    </location>
</feature>
<feature type="signal peptide" evidence="2">
    <location>
        <begin position="1"/>
        <end position="25"/>
    </location>
</feature>
<evidence type="ECO:0000259" key="3">
    <source>
        <dbReference type="SMART" id="SM00181"/>
    </source>
</evidence>
<evidence type="ECO:0000313" key="4">
    <source>
        <dbReference type="EMBL" id="KAK8843857.1"/>
    </source>
</evidence>
<feature type="domain" description="EGF-like" evidence="3">
    <location>
        <begin position="365"/>
        <end position="395"/>
    </location>
</feature>
<keyword evidence="2" id="KW-0732">Signal</keyword>
<feature type="domain" description="EGF-like" evidence="3">
    <location>
        <begin position="198"/>
        <end position="229"/>
    </location>
</feature>
<dbReference type="SUPFAM" id="SSF57184">
    <property type="entry name" value="Growth factor receptor domain"/>
    <property type="match status" value="10"/>
</dbReference>
<protein>
    <recommendedName>
        <fullName evidence="3">EGF-like domain-containing protein</fullName>
    </recommendedName>
</protein>
<reference evidence="4 5" key="1">
    <citation type="submission" date="2024-04" db="EMBL/GenBank/DDBJ databases">
        <title>Tritrichomonas musculus Genome.</title>
        <authorList>
            <person name="Alves-Ferreira E."/>
            <person name="Grigg M."/>
            <person name="Lorenzi H."/>
            <person name="Galac M."/>
        </authorList>
    </citation>
    <scope>NUCLEOTIDE SEQUENCE [LARGE SCALE GENOMIC DNA]</scope>
    <source>
        <strain evidence="4 5">EAF2021</strain>
    </source>
</reference>
<dbReference type="InterPro" id="IPR053215">
    <property type="entry name" value="TKL_Ser/Thr_kinase"/>
</dbReference>
<dbReference type="SMART" id="SM00261">
    <property type="entry name" value="FU"/>
    <property type="match status" value="16"/>
</dbReference>
<feature type="domain" description="EGF-like" evidence="3">
    <location>
        <begin position="167"/>
        <end position="197"/>
    </location>
</feature>
<feature type="domain" description="EGF-like" evidence="3">
    <location>
        <begin position="426"/>
        <end position="457"/>
    </location>
</feature>
<sequence>MQAVGQSKLILSMLFLIFIIPKSKADAQNNCSPHCINCYDEDYCEECESGYFVNYDEGYPIFCSPCDGTCKECDYMGDSDCTACFDEFYLDKGHCKRCPTDKCLTCTESGTHECTKCLEKYYLLENECKPCHSSCLECSGPSENQCTKCSEGYFDHIPDEIQHFCVLCDPNCYICENKDKCSECKENFFKNAEGKCVKCHNSCHNCTGETNSDCIECKDGFYLNGLQCRECDPNCKTCKNARNECTSCRDGQYVNDQKICANCDENCKICKGPGQCTTCNDGFLPDKNGICVTCGTNSHCKVCKWRTETSIDCLECADDAYVDYMWSDNTVRCYQCPQTCASCEDKDFCTSCITGFYLYREKCSKCAEGCHTCKDSADFCLSCNTGYRLSQNKCIKCPEGCSECESDTKCTSCLTGYYLNNDICNKCDVSCKDCTDGSNACQECAIGFVFDQTKRCVRCPGNCTICDQTGCLDCDPEFFPLKDGSCAPCAEVCFECTGPTADDCYECDPGFYFDRKLRQCIACDPACKTCNGPRDTNCDECAKGYWHTERYDLELYEYVEICGPCEFACSECTDDDICTVCNDGFRLYDGISSPDCEACVKGCKRCDDAKNKCTECLEKFYVSSREGNYVNCSSCPSNCRSCRKESTGSLTCLDCIDGYYLENGRCIKCNSPCATCSSASICTSCIAGHLFDGIKSCDSLCHPDCFTCERTQTTCTSCHDGFYLVNNSCIKCTLEGCKKCIIGEHQSTCRECADGYYKDVYYDSCYPCNKACGTCDEMSNKNCLTCAVGYYAQSVSGTHLTCSPCTEAAANCLECHKDCDGSTGENCQLVCTRCIEGYSFVDNQCIKCHESCKTCDGPTENDCVSCTDKFFLNSDGKCTKCSEACENCEGNDNKCTSCKSHYYVKNGECVECDSSCLDCYGSSTNCTSCPENKFYYEGKCYDSCNETGPGMGQNMNKECVKCNIYNCLAYDFLCQCQKCDKGYFIYTDPITEIEICLSCGVDNCLKCSGPGNDECLICQDGFYMNTNSLNGYVSCLPCTDNCLQCTSNDICTECQKGYQIVDGKCQREGILPGQSCGGTIKCDFSNESVENPAPLVVESGKFHDIKVIDDGGAMKIVNHPIQMKNVLISKCETEKGGGGIFIKIDKKIEEKVVFEHLTLSQCKAKYGGGIYAFSDKEENEIKIISCKFEKCEAHKKPSESGSILFGGSAIYMHVINGRVNDCSFINNVGNIIKVNNNFDDSLMRLMNSIESSFSIKNCIFESSKSSSSSSLYYIRGDKREIQFKVKNCVFKGNLLNGAHFIDGMKLGNINDKLSKLRVEHCMFSDIKSALDSKKLGLIVNSFDNNSQKLDFRKRDNHTIKKLKLISVTIVAISCFIIVMSIILVSRKNKVLQSSIDDEINTDFNQKEL</sequence>
<dbReference type="InterPro" id="IPR005127">
    <property type="entry name" value="Giardia_VSP"/>
</dbReference>
<feature type="domain" description="EGF-like" evidence="3">
    <location>
        <begin position="97"/>
        <end position="129"/>
    </location>
</feature>
<dbReference type="Gene3D" id="2.10.220.10">
    <property type="entry name" value="Hormone Receptor, Insulin-like Growth Factor Receptor 1, Chain A, domain 2"/>
    <property type="match status" value="4"/>
</dbReference>
<dbReference type="InterPro" id="IPR009030">
    <property type="entry name" value="Growth_fac_rcpt_cys_sf"/>
</dbReference>
<feature type="transmembrane region" description="Helical" evidence="1">
    <location>
        <begin position="1364"/>
        <end position="1384"/>
    </location>
</feature>
<feature type="domain" description="EGF-like" evidence="3">
    <location>
        <begin position="262"/>
        <end position="292"/>
    </location>
</feature>
<evidence type="ECO:0000313" key="5">
    <source>
        <dbReference type="Proteomes" id="UP001470230"/>
    </source>
</evidence>
<feature type="domain" description="EGF-like" evidence="3">
    <location>
        <begin position="564"/>
        <end position="597"/>
    </location>
</feature>
<accession>A0ABR2HBN8</accession>
<feature type="domain" description="EGF-like" evidence="3">
    <location>
        <begin position="396"/>
        <end position="425"/>
    </location>
</feature>
<feature type="domain" description="EGF-like" evidence="3">
    <location>
        <begin position="130"/>
        <end position="166"/>
    </location>
</feature>
<feature type="domain" description="EGF-like" evidence="3">
    <location>
        <begin position="634"/>
        <end position="667"/>
    </location>
</feature>
<feature type="domain" description="EGF-like" evidence="3">
    <location>
        <begin position="1037"/>
        <end position="1066"/>
    </location>
</feature>
<feature type="chain" id="PRO_5046223703" description="EGF-like domain-containing protein" evidence="2">
    <location>
        <begin position="26"/>
        <end position="1408"/>
    </location>
</feature>
<feature type="domain" description="EGF-like" evidence="3">
    <location>
        <begin position="731"/>
        <end position="766"/>
    </location>
</feature>
<feature type="domain" description="EGF-like" evidence="3">
    <location>
        <begin position="65"/>
        <end position="96"/>
    </location>
</feature>
<dbReference type="InterPro" id="IPR006212">
    <property type="entry name" value="Furin_repeat"/>
</dbReference>
<dbReference type="PANTHER" id="PTHR45756:SF1">
    <property type="entry name" value="PROTEIN KINASE DOMAIN CONTAINING PROTEIN"/>
    <property type="match status" value="1"/>
</dbReference>
<dbReference type="PANTHER" id="PTHR45756">
    <property type="entry name" value="PALMITOYLTRANSFERASE"/>
    <property type="match status" value="1"/>
</dbReference>
<evidence type="ECO:0000256" key="2">
    <source>
        <dbReference type="SAM" id="SignalP"/>
    </source>
</evidence>
<feature type="domain" description="EGF-like" evidence="3">
    <location>
        <begin position="230"/>
        <end position="261"/>
    </location>
</feature>
<proteinExistence type="predicted"/>
<name>A0ABR2HBN8_9EUKA</name>
<dbReference type="CDD" id="cd00064">
    <property type="entry name" value="FU"/>
    <property type="match status" value="3"/>
</dbReference>
<feature type="domain" description="EGF-like" evidence="3">
    <location>
        <begin position="804"/>
        <end position="846"/>
    </location>
</feature>
<evidence type="ECO:0000256" key="1">
    <source>
        <dbReference type="SAM" id="Phobius"/>
    </source>
</evidence>
<keyword evidence="1" id="KW-0472">Membrane</keyword>
<feature type="domain" description="EGF-like" evidence="3">
    <location>
        <begin position="488"/>
        <end position="521"/>
    </location>
</feature>
<comment type="caution">
    <text evidence="4">The sequence shown here is derived from an EMBL/GenBank/DDBJ whole genome shotgun (WGS) entry which is preliminary data.</text>
</comment>
<keyword evidence="5" id="KW-1185">Reference proteome</keyword>
<dbReference type="Pfam" id="PF03302">
    <property type="entry name" value="VSP"/>
    <property type="match status" value="2"/>
</dbReference>
<gene>
    <name evidence="4" type="ORF">M9Y10_024933</name>
</gene>
<feature type="domain" description="EGF-like" evidence="3">
    <location>
        <begin position="668"/>
        <end position="698"/>
    </location>
</feature>
<keyword evidence="1" id="KW-1133">Transmembrane helix</keyword>
<keyword evidence="1" id="KW-0812">Transmembrane</keyword>
<feature type="domain" description="EGF-like" evidence="3">
    <location>
        <begin position="767"/>
        <end position="803"/>
    </location>
</feature>
<dbReference type="Proteomes" id="UP001470230">
    <property type="component" value="Unassembled WGS sequence"/>
</dbReference>
<dbReference type="InterPro" id="IPR000742">
    <property type="entry name" value="EGF"/>
</dbReference>
<dbReference type="InterPro" id="IPR011050">
    <property type="entry name" value="Pectin_lyase_fold/virulence"/>
</dbReference>
<dbReference type="SUPFAM" id="SSF51126">
    <property type="entry name" value="Pectin lyase-like"/>
    <property type="match status" value="1"/>
</dbReference>
<feature type="domain" description="EGF-like" evidence="3">
    <location>
        <begin position="880"/>
        <end position="910"/>
    </location>
</feature>
<feature type="domain" description="EGF-like" evidence="3">
    <location>
        <begin position="998"/>
        <end position="1036"/>
    </location>
</feature>
<organism evidence="4 5">
    <name type="scientific">Tritrichomonas musculus</name>
    <dbReference type="NCBI Taxonomy" id="1915356"/>
    <lineage>
        <taxon>Eukaryota</taxon>
        <taxon>Metamonada</taxon>
        <taxon>Parabasalia</taxon>
        <taxon>Tritrichomonadida</taxon>
        <taxon>Tritrichomonadidae</taxon>
        <taxon>Tritrichomonas</taxon>
    </lineage>
</organism>
<dbReference type="SMART" id="SM00181">
    <property type="entry name" value="EGF"/>
    <property type="match status" value="21"/>
</dbReference>